<keyword evidence="5" id="KW-0249">Electron transport</keyword>
<evidence type="ECO:0000313" key="10">
    <source>
        <dbReference type="Proteomes" id="UP000295304"/>
    </source>
</evidence>
<keyword evidence="4" id="KW-0677">Repeat</keyword>
<keyword evidence="1" id="KW-0813">Transport</keyword>
<evidence type="ECO:0000259" key="8">
    <source>
        <dbReference type="PROSITE" id="PS51379"/>
    </source>
</evidence>
<dbReference type="GO" id="GO:0046872">
    <property type="term" value="F:metal ion binding"/>
    <property type="evidence" value="ECO:0007669"/>
    <property type="project" value="UniProtKB-KW"/>
</dbReference>
<keyword evidence="2" id="KW-0004">4Fe-4S</keyword>
<feature type="domain" description="4Fe-4S ferredoxin-type" evidence="8">
    <location>
        <begin position="160"/>
        <end position="187"/>
    </location>
</feature>
<keyword evidence="6" id="KW-0408">Iron</keyword>
<dbReference type="AlphaFoldDB" id="A0A4R3JAV2"/>
<dbReference type="NCBIfam" id="TIGR00402">
    <property type="entry name" value="napF"/>
    <property type="match status" value="1"/>
</dbReference>
<evidence type="ECO:0000256" key="6">
    <source>
        <dbReference type="ARBA" id="ARBA00023004"/>
    </source>
</evidence>
<dbReference type="Gene3D" id="3.30.70.20">
    <property type="match status" value="2"/>
</dbReference>
<dbReference type="PROSITE" id="PS51379">
    <property type="entry name" value="4FE4S_FER_2"/>
    <property type="match status" value="3"/>
</dbReference>
<keyword evidence="7" id="KW-0411">Iron-sulfur</keyword>
<dbReference type="EMBL" id="SLZW01000005">
    <property type="protein sequence ID" value="TCS62475.1"/>
    <property type="molecule type" value="Genomic_DNA"/>
</dbReference>
<name>A0A4R3JAV2_9PROT</name>
<evidence type="ECO:0000256" key="3">
    <source>
        <dbReference type="ARBA" id="ARBA00022723"/>
    </source>
</evidence>
<dbReference type="PANTHER" id="PTHR43687">
    <property type="entry name" value="ADENYLYLSULFATE REDUCTASE, BETA SUBUNIT"/>
    <property type="match status" value="1"/>
</dbReference>
<protein>
    <submittedName>
        <fullName evidence="9">Periplasmic nitrate reductase maturation protein NapF</fullName>
    </submittedName>
</protein>
<dbReference type="GO" id="GO:0051539">
    <property type="term" value="F:4 iron, 4 sulfur cluster binding"/>
    <property type="evidence" value="ECO:0007669"/>
    <property type="project" value="UniProtKB-KW"/>
</dbReference>
<evidence type="ECO:0000256" key="2">
    <source>
        <dbReference type="ARBA" id="ARBA00022485"/>
    </source>
</evidence>
<reference evidence="9 10" key="1">
    <citation type="submission" date="2019-03" db="EMBL/GenBank/DDBJ databases">
        <title>Genomic Encyclopedia of Type Strains, Phase IV (KMG-IV): sequencing the most valuable type-strain genomes for metagenomic binning, comparative biology and taxonomic classification.</title>
        <authorList>
            <person name="Goeker M."/>
        </authorList>
    </citation>
    <scope>NUCLEOTIDE SEQUENCE [LARGE SCALE GENOMIC DNA]</scope>
    <source>
        <strain evidence="9 10">DSM 101688</strain>
    </source>
</reference>
<feature type="domain" description="4Fe-4S ferredoxin-type" evidence="8">
    <location>
        <begin position="79"/>
        <end position="111"/>
    </location>
</feature>
<organism evidence="9 10">
    <name type="scientific">Varunaivibrio sulfuroxidans</name>
    <dbReference type="NCBI Taxonomy" id="1773489"/>
    <lineage>
        <taxon>Bacteria</taxon>
        <taxon>Pseudomonadati</taxon>
        <taxon>Pseudomonadota</taxon>
        <taxon>Alphaproteobacteria</taxon>
        <taxon>Rhodospirillales</taxon>
        <taxon>Magnetovibrionaceae</taxon>
        <taxon>Varunaivibrio</taxon>
    </lineage>
</organism>
<proteinExistence type="predicted"/>
<dbReference type="InterPro" id="IPR050572">
    <property type="entry name" value="Fe-S_Ferredoxin"/>
</dbReference>
<dbReference type="Pfam" id="PF13187">
    <property type="entry name" value="Fer4_9"/>
    <property type="match status" value="1"/>
</dbReference>
<feature type="domain" description="4Fe-4S ferredoxin-type" evidence="8">
    <location>
        <begin position="32"/>
        <end position="63"/>
    </location>
</feature>
<gene>
    <name evidence="9" type="ORF">EDD55_10520</name>
</gene>
<keyword evidence="3" id="KW-0479">Metal-binding</keyword>
<accession>A0A4R3JAV2</accession>
<dbReference type="PANTHER" id="PTHR43687:SF6">
    <property type="entry name" value="L-ASPARTATE SEMIALDEHYDE SULFURTRANSFERASE IRON-SULFUR SUBUNIT"/>
    <property type="match status" value="1"/>
</dbReference>
<dbReference type="CDD" id="cd10564">
    <property type="entry name" value="NapF_like"/>
    <property type="match status" value="1"/>
</dbReference>
<dbReference type="InterPro" id="IPR017896">
    <property type="entry name" value="4Fe4S_Fe-S-bd"/>
</dbReference>
<dbReference type="PROSITE" id="PS00198">
    <property type="entry name" value="4FE4S_FER_1"/>
    <property type="match status" value="2"/>
</dbReference>
<dbReference type="SUPFAM" id="SSF54862">
    <property type="entry name" value="4Fe-4S ferredoxins"/>
    <property type="match status" value="1"/>
</dbReference>
<dbReference type="RefSeq" id="WP_207893156.1">
    <property type="nucleotide sequence ID" value="NZ_CP119676.1"/>
</dbReference>
<dbReference type="InterPro" id="IPR017900">
    <property type="entry name" value="4Fe4S_Fe_S_CS"/>
</dbReference>
<comment type="caution">
    <text evidence="9">The sequence shown here is derived from an EMBL/GenBank/DDBJ whole genome shotgun (WGS) entry which is preliminary data.</text>
</comment>
<evidence type="ECO:0000256" key="7">
    <source>
        <dbReference type="ARBA" id="ARBA00023014"/>
    </source>
</evidence>
<dbReference type="Proteomes" id="UP000295304">
    <property type="component" value="Unassembled WGS sequence"/>
</dbReference>
<evidence type="ECO:0000256" key="1">
    <source>
        <dbReference type="ARBA" id="ARBA00022448"/>
    </source>
</evidence>
<evidence type="ECO:0000256" key="4">
    <source>
        <dbReference type="ARBA" id="ARBA00022737"/>
    </source>
</evidence>
<dbReference type="InterPro" id="IPR004496">
    <property type="entry name" value="NapF"/>
</dbReference>
<evidence type="ECO:0000313" key="9">
    <source>
        <dbReference type="EMBL" id="TCS62475.1"/>
    </source>
</evidence>
<keyword evidence="10" id="KW-1185">Reference proteome</keyword>
<sequence length="187" mass="20424">MSRDITRADFLRGGFLRPNRKARRTQGPRPPWALDGDAFAARCTRCKVCVTACPEGILVMAEGQKDPDVARRDAPSVDFPPSVDFLRGACTFCARCVGVCEPRALSRFSAETPPRIREPWRIKAQISNRCLAMRGTTCRVCADPCPTRAITFKSHTAGHVFPEIDTCQCTGCGACYAPCPVNAISIS</sequence>
<evidence type="ECO:0000256" key="5">
    <source>
        <dbReference type="ARBA" id="ARBA00022982"/>
    </source>
</evidence>